<dbReference type="PANTHER" id="PTHR43355">
    <property type="entry name" value="FLAVIN REDUCTASE (NADPH)"/>
    <property type="match status" value="1"/>
</dbReference>
<keyword evidence="5" id="KW-1185">Reference proteome</keyword>
<gene>
    <name evidence="2" type="ORF">PUW23_02045</name>
    <name evidence="3" type="ORF">PUW25_02050</name>
</gene>
<evidence type="ECO:0000313" key="3">
    <source>
        <dbReference type="EMBL" id="WDI02793.1"/>
    </source>
</evidence>
<dbReference type="InterPro" id="IPR036291">
    <property type="entry name" value="NAD(P)-bd_dom_sf"/>
</dbReference>
<dbReference type="Pfam" id="PF13460">
    <property type="entry name" value="NAD_binding_10"/>
    <property type="match status" value="1"/>
</dbReference>
<accession>A0AAX3N165</accession>
<dbReference type="InterPro" id="IPR016040">
    <property type="entry name" value="NAD(P)-bd_dom"/>
</dbReference>
<feature type="domain" description="NAD(P)-binding" evidence="1">
    <location>
        <begin position="7"/>
        <end position="199"/>
    </location>
</feature>
<dbReference type="GO" id="GO:0016646">
    <property type="term" value="F:oxidoreductase activity, acting on the CH-NH group of donors, NAD or NADP as acceptor"/>
    <property type="evidence" value="ECO:0007669"/>
    <property type="project" value="TreeGrafter"/>
</dbReference>
<protein>
    <submittedName>
        <fullName evidence="2">NAD(P)-dependent oxidoreductase</fullName>
    </submittedName>
</protein>
<dbReference type="Proteomes" id="UP001221519">
    <property type="component" value="Chromosome"/>
</dbReference>
<reference evidence="2 5" key="1">
    <citation type="submission" date="2023-02" db="EMBL/GenBank/DDBJ databases">
        <title>Pathogen: clinical or host-associated sample.</title>
        <authorList>
            <person name="Hergert J."/>
            <person name="Casey R."/>
            <person name="Wagner J."/>
            <person name="Young E.L."/>
            <person name="Oakeson K.F."/>
        </authorList>
    </citation>
    <scope>NUCLEOTIDE SEQUENCE</scope>
    <source>
        <strain evidence="3 5">2022CK-00829</strain>
        <strain evidence="2">2022CK-00830</strain>
    </source>
</reference>
<dbReference type="InterPro" id="IPR051606">
    <property type="entry name" value="Polyketide_Oxido-like"/>
</dbReference>
<dbReference type="SUPFAM" id="SSF51735">
    <property type="entry name" value="NAD(P)-binding Rossmann-fold domains"/>
    <property type="match status" value="1"/>
</dbReference>
<dbReference type="PANTHER" id="PTHR43355:SF2">
    <property type="entry name" value="FLAVIN REDUCTASE (NADPH)"/>
    <property type="match status" value="1"/>
</dbReference>
<dbReference type="CDD" id="cd05244">
    <property type="entry name" value="BVR-B_like_SDR_a"/>
    <property type="match status" value="1"/>
</dbReference>
<sequence length="210" mass="22878">MNIALFGATGTIGQAILEEALGRKMTVTAIVRNRFKFNEKREGLTVVEGDILKPESVAEAVKGHDVVISAYGPEFGKEEELVEAARSLVEGIRNSGVQRLLVVGGAGSLLTDSGVPLMETPEFPEEVRPLALAHRDAFHIYEESDLDWTYLSPAATIEPGRRTGNFRIGTDRLILDEAGQSRISVEDYAAAMVDEADDPYFSGSRFTVAY</sequence>
<dbReference type="RefSeq" id="WP_047911426.1">
    <property type="nucleotide sequence ID" value="NZ_CP118101.1"/>
</dbReference>
<evidence type="ECO:0000313" key="4">
    <source>
        <dbReference type="Proteomes" id="UP001220962"/>
    </source>
</evidence>
<dbReference type="EMBL" id="CP118108">
    <property type="protein sequence ID" value="WDI02793.1"/>
    <property type="molecule type" value="Genomic_DNA"/>
</dbReference>
<dbReference type="EMBL" id="CP118101">
    <property type="protein sequence ID" value="WDH83048.1"/>
    <property type="molecule type" value="Genomic_DNA"/>
</dbReference>
<dbReference type="Proteomes" id="UP001220962">
    <property type="component" value="Chromosome"/>
</dbReference>
<proteinExistence type="predicted"/>
<evidence type="ECO:0000259" key="1">
    <source>
        <dbReference type="Pfam" id="PF13460"/>
    </source>
</evidence>
<organism evidence="2 4">
    <name type="scientific">Paenibacillus urinalis</name>
    <dbReference type="NCBI Taxonomy" id="521520"/>
    <lineage>
        <taxon>Bacteria</taxon>
        <taxon>Bacillati</taxon>
        <taxon>Bacillota</taxon>
        <taxon>Bacilli</taxon>
        <taxon>Bacillales</taxon>
        <taxon>Paenibacillaceae</taxon>
        <taxon>Paenibacillus</taxon>
    </lineage>
</organism>
<dbReference type="Gene3D" id="3.40.50.720">
    <property type="entry name" value="NAD(P)-binding Rossmann-like Domain"/>
    <property type="match status" value="1"/>
</dbReference>
<evidence type="ECO:0000313" key="5">
    <source>
        <dbReference type="Proteomes" id="UP001221519"/>
    </source>
</evidence>
<name>A0AAX3N165_9BACL</name>
<evidence type="ECO:0000313" key="2">
    <source>
        <dbReference type="EMBL" id="WDH83048.1"/>
    </source>
</evidence>
<dbReference type="AlphaFoldDB" id="A0AAX3N165"/>